<gene>
    <name evidence="1" type="ORF">COX00_03045</name>
</gene>
<organism evidence="1 2">
    <name type="scientific">Candidatus Uhrbacteria bacterium CG22_combo_CG10-13_8_21_14_all_47_17</name>
    <dbReference type="NCBI Taxonomy" id="1975041"/>
    <lineage>
        <taxon>Bacteria</taxon>
        <taxon>Candidatus Uhriibacteriota</taxon>
    </lineage>
</organism>
<name>A0A2H0BS21_9BACT</name>
<evidence type="ECO:0000313" key="2">
    <source>
        <dbReference type="Proteomes" id="UP000231581"/>
    </source>
</evidence>
<comment type="caution">
    <text evidence="1">The sequence shown here is derived from an EMBL/GenBank/DDBJ whole genome shotgun (WGS) entry which is preliminary data.</text>
</comment>
<evidence type="ECO:0000313" key="1">
    <source>
        <dbReference type="EMBL" id="PIP60441.1"/>
    </source>
</evidence>
<protein>
    <submittedName>
        <fullName evidence="1">Uncharacterized protein</fullName>
    </submittedName>
</protein>
<dbReference type="Proteomes" id="UP000231581">
    <property type="component" value="Unassembled WGS sequence"/>
</dbReference>
<dbReference type="EMBL" id="PCSZ01000062">
    <property type="protein sequence ID" value="PIP60441.1"/>
    <property type="molecule type" value="Genomic_DNA"/>
</dbReference>
<proteinExistence type="predicted"/>
<reference evidence="1 2" key="1">
    <citation type="submission" date="2017-09" db="EMBL/GenBank/DDBJ databases">
        <title>Depth-based differentiation of microbial function through sediment-hosted aquifers and enrichment of novel symbionts in the deep terrestrial subsurface.</title>
        <authorList>
            <person name="Probst A.J."/>
            <person name="Ladd B."/>
            <person name="Jarett J.K."/>
            <person name="Geller-Mcgrath D.E."/>
            <person name="Sieber C.M."/>
            <person name="Emerson J.B."/>
            <person name="Anantharaman K."/>
            <person name="Thomas B.C."/>
            <person name="Malmstrom R."/>
            <person name="Stieglmeier M."/>
            <person name="Klingl A."/>
            <person name="Woyke T."/>
            <person name="Ryan C.M."/>
            <person name="Banfield J.F."/>
        </authorList>
    </citation>
    <scope>NUCLEOTIDE SEQUENCE [LARGE SCALE GENOMIC DNA]</scope>
    <source>
        <strain evidence="1">CG22_combo_CG10-13_8_21_14_all_47_17</strain>
    </source>
</reference>
<sequence>MPMGEAPRRLLRQIKFGGGSLTRLEPQTKGLVKKRMTIEEYLEHQPEEETADSNRISSILDSEASIWSRVWWRLLEEEFWGGISG</sequence>
<accession>A0A2H0BS21</accession>
<dbReference type="AlphaFoldDB" id="A0A2H0BS21"/>